<keyword evidence="1" id="KW-0732">Signal</keyword>
<proteinExistence type="predicted"/>
<dbReference type="RefSeq" id="WP_040828228.1">
    <property type="nucleotide sequence ID" value="NZ_JBIAQY010000011.1"/>
</dbReference>
<dbReference type="Gene3D" id="3.40.50.1820">
    <property type="entry name" value="alpha/beta hydrolase"/>
    <property type="match status" value="1"/>
</dbReference>
<dbReference type="Pfam" id="PF03583">
    <property type="entry name" value="LIP"/>
    <property type="match status" value="1"/>
</dbReference>
<organism evidence="2 3">
    <name type="scientific">Nocardia jiangxiensis</name>
    <dbReference type="NCBI Taxonomy" id="282685"/>
    <lineage>
        <taxon>Bacteria</taxon>
        <taxon>Bacillati</taxon>
        <taxon>Actinomycetota</taxon>
        <taxon>Actinomycetes</taxon>
        <taxon>Mycobacteriales</taxon>
        <taxon>Nocardiaceae</taxon>
        <taxon>Nocardia</taxon>
    </lineage>
</organism>
<dbReference type="Gene3D" id="1.10.260.130">
    <property type="match status" value="1"/>
</dbReference>
<gene>
    <name evidence="2" type="ORF">ACFYXQ_28730</name>
</gene>
<dbReference type="InterPro" id="IPR005152">
    <property type="entry name" value="Lipase_secreted"/>
</dbReference>
<protein>
    <submittedName>
        <fullName evidence="2">Lipase family protein</fullName>
    </submittedName>
</protein>
<accession>A0ABW6S657</accession>
<evidence type="ECO:0000256" key="1">
    <source>
        <dbReference type="SAM" id="SignalP"/>
    </source>
</evidence>
<dbReference type="PANTHER" id="PTHR34853">
    <property type="match status" value="1"/>
</dbReference>
<dbReference type="EMBL" id="JBIAQY010000011">
    <property type="protein sequence ID" value="MFF3571771.1"/>
    <property type="molecule type" value="Genomic_DNA"/>
</dbReference>
<reference evidence="2 3" key="1">
    <citation type="submission" date="2024-10" db="EMBL/GenBank/DDBJ databases">
        <title>The Natural Products Discovery Center: Release of the First 8490 Sequenced Strains for Exploring Actinobacteria Biosynthetic Diversity.</title>
        <authorList>
            <person name="Kalkreuter E."/>
            <person name="Kautsar S.A."/>
            <person name="Yang D."/>
            <person name="Bader C.D."/>
            <person name="Teijaro C.N."/>
            <person name="Fluegel L."/>
            <person name="Davis C.M."/>
            <person name="Simpson J.R."/>
            <person name="Lauterbach L."/>
            <person name="Steele A.D."/>
            <person name="Gui C."/>
            <person name="Meng S."/>
            <person name="Li G."/>
            <person name="Viehrig K."/>
            <person name="Ye F."/>
            <person name="Su P."/>
            <person name="Kiefer A.F."/>
            <person name="Nichols A."/>
            <person name="Cepeda A.J."/>
            <person name="Yan W."/>
            <person name="Fan B."/>
            <person name="Jiang Y."/>
            <person name="Adhikari A."/>
            <person name="Zheng C.-J."/>
            <person name="Schuster L."/>
            <person name="Cowan T.M."/>
            <person name="Smanski M.J."/>
            <person name="Chevrette M.G."/>
            <person name="De Carvalho L.P.S."/>
            <person name="Shen B."/>
        </authorList>
    </citation>
    <scope>NUCLEOTIDE SEQUENCE [LARGE SCALE GENOMIC DNA]</scope>
    <source>
        <strain evidence="2 3">NPDC002593</strain>
    </source>
</reference>
<feature type="signal peptide" evidence="1">
    <location>
        <begin position="1"/>
        <end position="26"/>
    </location>
</feature>
<name>A0ABW6S657_9NOCA</name>
<keyword evidence="3" id="KW-1185">Reference proteome</keyword>
<evidence type="ECO:0000313" key="2">
    <source>
        <dbReference type="EMBL" id="MFF3571771.1"/>
    </source>
</evidence>
<dbReference type="PANTHER" id="PTHR34853:SF1">
    <property type="entry name" value="LIPASE 5"/>
    <property type="match status" value="1"/>
</dbReference>
<dbReference type="InterPro" id="IPR029058">
    <property type="entry name" value="AB_hydrolase_fold"/>
</dbReference>
<comment type="caution">
    <text evidence="2">The sequence shown here is derived from an EMBL/GenBank/DDBJ whole genome shotgun (WGS) entry which is preliminary data.</text>
</comment>
<dbReference type="PIRSF" id="PIRSF029171">
    <property type="entry name" value="Esterase_LipA"/>
    <property type="match status" value="1"/>
</dbReference>
<sequence>MRKLSIAAVLAVAAATALLQQPLAQAAPAAGGFESVQPLSAAATLPGSVNSQRFFYGTTTVGDAPTTASAAVYFPPGAPPAGGWPVIAWAHGTVGIGDDCAYSVAGPAAVERDWSYLGTWLKQGYAIVAADYAGLGSPGEHPYLDGRVEAHNVVDAVRAASSHYGTLARKWVVVGQSQGAGAAVSTARYATAFGPGLDYRGAVATGTPAYIEDVLTLLGPGVPPIKLSGDTTAYALYILNGLRTAHPELNIASYLTPEGRYWVDRARTECLGPLGTALTAQKVIGGNLFSRPLADIPDFHGLLHNYLGLPETGYDRPLFMGQGLLDTDVITPETLRFAAVLTANRQPLTFRTYPTDHSGTVLASQPDSIPFVRNLFA</sequence>
<feature type="chain" id="PRO_5047424019" evidence="1">
    <location>
        <begin position="27"/>
        <end position="377"/>
    </location>
</feature>
<dbReference type="SUPFAM" id="SSF53474">
    <property type="entry name" value="alpha/beta-Hydrolases"/>
    <property type="match status" value="1"/>
</dbReference>
<dbReference type="Proteomes" id="UP001601992">
    <property type="component" value="Unassembled WGS sequence"/>
</dbReference>
<evidence type="ECO:0000313" key="3">
    <source>
        <dbReference type="Proteomes" id="UP001601992"/>
    </source>
</evidence>